<evidence type="ECO:0000313" key="1">
    <source>
        <dbReference type="EMBL" id="KAI3788442.1"/>
    </source>
</evidence>
<sequence>MEPETPTSAVFVLPLNWKETSIPPQPKQSETPASFFSYVLASNPPIFTRLTATSLTVRRRRRHSPFCCYSRRQATSFNASVSFSVAVFGFEGQNGHFYHPT</sequence>
<dbReference type="EMBL" id="CM042009">
    <property type="protein sequence ID" value="KAI3788442.1"/>
    <property type="molecule type" value="Genomic_DNA"/>
</dbReference>
<reference evidence="2" key="1">
    <citation type="journal article" date="2022" name="Mol. Ecol. Resour.">
        <title>The genomes of chicory, endive, great burdock and yacon provide insights into Asteraceae palaeo-polyploidization history and plant inulin production.</title>
        <authorList>
            <person name="Fan W."/>
            <person name="Wang S."/>
            <person name="Wang H."/>
            <person name="Wang A."/>
            <person name="Jiang F."/>
            <person name="Liu H."/>
            <person name="Zhao H."/>
            <person name="Xu D."/>
            <person name="Zhang Y."/>
        </authorList>
    </citation>
    <scope>NUCLEOTIDE SEQUENCE [LARGE SCALE GENOMIC DNA]</scope>
    <source>
        <strain evidence="2">cv. Punajuju</strain>
    </source>
</reference>
<accession>A0ACB9H0E7</accession>
<dbReference type="Proteomes" id="UP001055811">
    <property type="component" value="Linkage Group LG01"/>
</dbReference>
<protein>
    <submittedName>
        <fullName evidence="1">Uncharacterized protein</fullName>
    </submittedName>
</protein>
<keyword evidence="2" id="KW-1185">Reference proteome</keyword>
<name>A0ACB9H0E7_CICIN</name>
<comment type="caution">
    <text evidence="1">The sequence shown here is derived from an EMBL/GenBank/DDBJ whole genome shotgun (WGS) entry which is preliminary data.</text>
</comment>
<proteinExistence type="predicted"/>
<reference evidence="1 2" key="2">
    <citation type="journal article" date="2022" name="Mol. Ecol. Resour.">
        <title>The genomes of chicory, endive, great burdock and yacon provide insights into Asteraceae paleo-polyploidization history and plant inulin production.</title>
        <authorList>
            <person name="Fan W."/>
            <person name="Wang S."/>
            <person name="Wang H."/>
            <person name="Wang A."/>
            <person name="Jiang F."/>
            <person name="Liu H."/>
            <person name="Zhao H."/>
            <person name="Xu D."/>
            <person name="Zhang Y."/>
        </authorList>
    </citation>
    <scope>NUCLEOTIDE SEQUENCE [LARGE SCALE GENOMIC DNA]</scope>
    <source>
        <strain evidence="2">cv. Punajuju</strain>
        <tissue evidence="1">Leaves</tissue>
    </source>
</reference>
<evidence type="ECO:0000313" key="2">
    <source>
        <dbReference type="Proteomes" id="UP001055811"/>
    </source>
</evidence>
<organism evidence="1 2">
    <name type="scientific">Cichorium intybus</name>
    <name type="common">Chicory</name>
    <dbReference type="NCBI Taxonomy" id="13427"/>
    <lineage>
        <taxon>Eukaryota</taxon>
        <taxon>Viridiplantae</taxon>
        <taxon>Streptophyta</taxon>
        <taxon>Embryophyta</taxon>
        <taxon>Tracheophyta</taxon>
        <taxon>Spermatophyta</taxon>
        <taxon>Magnoliopsida</taxon>
        <taxon>eudicotyledons</taxon>
        <taxon>Gunneridae</taxon>
        <taxon>Pentapetalae</taxon>
        <taxon>asterids</taxon>
        <taxon>campanulids</taxon>
        <taxon>Asterales</taxon>
        <taxon>Asteraceae</taxon>
        <taxon>Cichorioideae</taxon>
        <taxon>Cichorieae</taxon>
        <taxon>Cichoriinae</taxon>
        <taxon>Cichorium</taxon>
    </lineage>
</organism>
<gene>
    <name evidence="1" type="ORF">L2E82_01210</name>
</gene>